<evidence type="ECO:0000256" key="4">
    <source>
        <dbReference type="ARBA" id="ARBA00023008"/>
    </source>
</evidence>
<evidence type="ECO:0000256" key="1">
    <source>
        <dbReference type="ARBA" id="ARBA00004196"/>
    </source>
</evidence>
<keyword evidence="2" id="KW-0479">Metal-binding</keyword>
<keyword evidence="6" id="KW-0472">Membrane</keyword>
<evidence type="ECO:0000313" key="9">
    <source>
        <dbReference type="EMBL" id="MCP2169043.1"/>
    </source>
</evidence>
<feature type="compositionally biased region" description="Low complexity" evidence="5">
    <location>
        <begin position="122"/>
        <end position="141"/>
    </location>
</feature>
<dbReference type="InterPro" id="IPR014755">
    <property type="entry name" value="Cu-Rt/internalin_Ig-like"/>
</dbReference>
<comment type="subcellular location">
    <subcellularLocation>
        <location evidence="1">Cell envelope</location>
    </subcellularLocation>
</comment>
<dbReference type="GO" id="GO:0030313">
    <property type="term" value="C:cell envelope"/>
    <property type="evidence" value="ECO:0007669"/>
    <property type="project" value="UniProtKB-SubCell"/>
</dbReference>
<evidence type="ECO:0000259" key="8">
    <source>
        <dbReference type="Pfam" id="PF04234"/>
    </source>
</evidence>
<dbReference type="InterPro" id="IPR007348">
    <property type="entry name" value="CopC_dom"/>
</dbReference>
<keyword evidence="6" id="KW-1133">Transmembrane helix</keyword>
<evidence type="ECO:0000256" key="6">
    <source>
        <dbReference type="SAM" id="Phobius"/>
    </source>
</evidence>
<feature type="chain" id="PRO_5042018979" description="CopC domain-containing protein" evidence="7">
    <location>
        <begin position="25"/>
        <end position="190"/>
    </location>
</feature>
<reference evidence="9" key="1">
    <citation type="submission" date="2022-06" db="EMBL/GenBank/DDBJ databases">
        <title>Genomic Encyclopedia of Archaeal and Bacterial Type Strains, Phase II (KMG-II): from individual species to whole genera.</title>
        <authorList>
            <person name="Goeker M."/>
        </authorList>
    </citation>
    <scope>NUCLEOTIDE SEQUENCE</scope>
    <source>
        <strain evidence="9">DSM 43935</strain>
    </source>
</reference>
<evidence type="ECO:0000256" key="2">
    <source>
        <dbReference type="ARBA" id="ARBA00022723"/>
    </source>
</evidence>
<dbReference type="PANTHER" id="PTHR34820:SF4">
    <property type="entry name" value="INNER MEMBRANE PROTEIN YEBZ"/>
    <property type="match status" value="1"/>
</dbReference>
<dbReference type="GO" id="GO:0005886">
    <property type="term" value="C:plasma membrane"/>
    <property type="evidence" value="ECO:0007669"/>
    <property type="project" value="TreeGrafter"/>
</dbReference>
<comment type="caution">
    <text evidence="9">The sequence shown here is derived from an EMBL/GenBank/DDBJ whole genome shotgun (WGS) entry which is preliminary data.</text>
</comment>
<organism evidence="9 10">
    <name type="scientific">Goodfellowiella coeruleoviolacea</name>
    <dbReference type="NCBI Taxonomy" id="334858"/>
    <lineage>
        <taxon>Bacteria</taxon>
        <taxon>Bacillati</taxon>
        <taxon>Actinomycetota</taxon>
        <taxon>Actinomycetes</taxon>
        <taxon>Pseudonocardiales</taxon>
        <taxon>Pseudonocardiaceae</taxon>
        <taxon>Goodfellowiella</taxon>
    </lineage>
</organism>
<evidence type="ECO:0000256" key="5">
    <source>
        <dbReference type="SAM" id="MobiDB-lite"/>
    </source>
</evidence>
<feature type="domain" description="CopC" evidence="8">
    <location>
        <begin position="25"/>
        <end position="118"/>
    </location>
</feature>
<keyword evidence="6" id="KW-0812">Transmembrane</keyword>
<feature type="region of interest" description="Disordered" evidence="5">
    <location>
        <begin position="122"/>
        <end position="143"/>
    </location>
</feature>
<dbReference type="InterPro" id="IPR014756">
    <property type="entry name" value="Ig_E-set"/>
</dbReference>
<sequence length="190" mass="18875">MRRALAVLLLAGFAVIGTATPALAHNVLVSSDPPNGASVQTGPQQVTLTFDQPVQGEFNTVTVVGPDNTHWEAGPPSVRNNVVTTPVLPLGPAGEYTVGYRILSADGHPVYASVKFTLTTAGTGTPAPPSQASTTAAATGSDAGGGGGMPVWPWIVGAVVLLGGGLAVALRAGASGGGDTSGERPGDDQR</sequence>
<evidence type="ECO:0000256" key="3">
    <source>
        <dbReference type="ARBA" id="ARBA00022729"/>
    </source>
</evidence>
<proteinExistence type="predicted"/>
<keyword evidence="10" id="KW-1185">Reference proteome</keyword>
<dbReference type="PANTHER" id="PTHR34820">
    <property type="entry name" value="INNER MEMBRANE PROTEIN YEBZ"/>
    <property type="match status" value="1"/>
</dbReference>
<evidence type="ECO:0000256" key="7">
    <source>
        <dbReference type="SAM" id="SignalP"/>
    </source>
</evidence>
<dbReference type="GO" id="GO:0046688">
    <property type="term" value="P:response to copper ion"/>
    <property type="evidence" value="ECO:0007669"/>
    <property type="project" value="InterPro"/>
</dbReference>
<dbReference type="AlphaFoldDB" id="A0AAE3KNT8"/>
<accession>A0AAE3KNT8</accession>
<keyword evidence="3 7" id="KW-0732">Signal</keyword>
<dbReference type="EMBL" id="JAMTCK010000016">
    <property type="protein sequence ID" value="MCP2169043.1"/>
    <property type="molecule type" value="Genomic_DNA"/>
</dbReference>
<dbReference type="InterPro" id="IPR032694">
    <property type="entry name" value="CopC/D"/>
</dbReference>
<dbReference type="Proteomes" id="UP001206128">
    <property type="component" value="Unassembled WGS sequence"/>
</dbReference>
<feature type="signal peptide" evidence="7">
    <location>
        <begin position="1"/>
        <end position="24"/>
    </location>
</feature>
<feature type="transmembrane region" description="Helical" evidence="6">
    <location>
        <begin position="151"/>
        <end position="170"/>
    </location>
</feature>
<evidence type="ECO:0000313" key="10">
    <source>
        <dbReference type="Proteomes" id="UP001206128"/>
    </source>
</evidence>
<dbReference type="SUPFAM" id="SSF81296">
    <property type="entry name" value="E set domains"/>
    <property type="match status" value="1"/>
</dbReference>
<dbReference type="GO" id="GO:0005507">
    <property type="term" value="F:copper ion binding"/>
    <property type="evidence" value="ECO:0007669"/>
    <property type="project" value="InterPro"/>
</dbReference>
<protein>
    <recommendedName>
        <fullName evidence="8">CopC domain-containing protein</fullName>
    </recommendedName>
</protein>
<dbReference type="Pfam" id="PF04234">
    <property type="entry name" value="CopC"/>
    <property type="match status" value="1"/>
</dbReference>
<dbReference type="RefSeq" id="WP_253777416.1">
    <property type="nucleotide sequence ID" value="NZ_JAMTCK010000016.1"/>
</dbReference>
<dbReference type="Gene3D" id="2.60.40.1220">
    <property type="match status" value="1"/>
</dbReference>
<name>A0AAE3KNT8_9PSEU</name>
<gene>
    <name evidence="9" type="ORF">LX83_005923</name>
</gene>
<keyword evidence="4" id="KW-0186">Copper</keyword>
<dbReference type="GO" id="GO:0042597">
    <property type="term" value="C:periplasmic space"/>
    <property type="evidence" value="ECO:0007669"/>
    <property type="project" value="InterPro"/>
</dbReference>
<dbReference type="GO" id="GO:0006825">
    <property type="term" value="P:copper ion transport"/>
    <property type="evidence" value="ECO:0007669"/>
    <property type="project" value="InterPro"/>
</dbReference>